<name>A0A0E9PSW1_ANGAN</name>
<organism evidence="1">
    <name type="scientific">Anguilla anguilla</name>
    <name type="common">European freshwater eel</name>
    <name type="synonym">Muraena anguilla</name>
    <dbReference type="NCBI Taxonomy" id="7936"/>
    <lineage>
        <taxon>Eukaryota</taxon>
        <taxon>Metazoa</taxon>
        <taxon>Chordata</taxon>
        <taxon>Craniata</taxon>
        <taxon>Vertebrata</taxon>
        <taxon>Euteleostomi</taxon>
        <taxon>Actinopterygii</taxon>
        <taxon>Neopterygii</taxon>
        <taxon>Teleostei</taxon>
        <taxon>Anguilliformes</taxon>
        <taxon>Anguillidae</taxon>
        <taxon>Anguilla</taxon>
    </lineage>
</organism>
<sequence length="25" mass="2942">MTKNVMFFVSHTVHQADQHHLHSPL</sequence>
<reference evidence="1" key="1">
    <citation type="submission" date="2014-11" db="EMBL/GenBank/DDBJ databases">
        <authorList>
            <person name="Amaro Gonzalez C."/>
        </authorList>
    </citation>
    <scope>NUCLEOTIDE SEQUENCE</scope>
</reference>
<evidence type="ECO:0000313" key="1">
    <source>
        <dbReference type="EMBL" id="JAH07347.1"/>
    </source>
</evidence>
<protein>
    <submittedName>
        <fullName evidence="1">Uncharacterized protein</fullName>
    </submittedName>
</protein>
<dbReference type="EMBL" id="GBXM01101230">
    <property type="protein sequence ID" value="JAH07347.1"/>
    <property type="molecule type" value="Transcribed_RNA"/>
</dbReference>
<dbReference type="AlphaFoldDB" id="A0A0E9PSW1"/>
<proteinExistence type="predicted"/>
<accession>A0A0E9PSW1</accession>
<reference evidence="1" key="2">
    <citation type="journal article" date="2015" name="Fish Shellfish Immunol.">
        <title>Early steps in the European eel (Anguilla anguilla)-Vibrio vulnificus interaction in the gills: Role of the RtxA13 toxin.</title>
        <authorList>
            <person name="Callol A."/>
            <person name="Pajuelo D."/>
            <person name="Ebbesson L."/>
            <person name="Teles M."/>
            <person name="MacKenzie S."/>
            <person name="Amaro C."/>
        </authorList>
    </citation>
    <scope>NUCLEOTIDE SEQUENCE</scope>
</reference>